<dbReference type="OrthoDB" id="2654453at2759"/>
<dbReference type="InterPro" id="IPR036322">
    <property type="entry name" value="WD40_repeat_dom_sf"/>
</dbReference>
<keyword evidence="4" id="KW-1185">Reference proteome</keyword>
<evidence type="ECO:0008006" key="5">
    <source>
        <dbReference type="Google" id="ProtNLM"/>
    </source>
</evidence>
<evidence type="ECO:0000256" key="1">
    <source>
        <dbReference type="ARBA" id="ARBA00022574"/>
    </source>
</evidence>
<dbReference type="AlphaFoldDB" id="A0A0C3I8N3"/>
<accession>A0A0C3I8N3</accession>
<dbReference type="PANTHER" id="PTHR22847:SF637">
    <property type="entry name" value="WD REPEAT DOMAIN 5B"/>
    <property type="match status" value="1"/>
</dbReference>
<dbReference type="STRING" id="870435.A0A0C3I8N3"/>
<reference evidence="3 4" key="1">
    <citation type="submission" date="2014-04" db="EMBL/GenBank/DDBJ databases">
        <authorList>
            <consortium name="DOE Joint Genome Institute"/>
            <person name="Kuo A."/>
            <person name="Kohler A."/>
            <person name="Costa M.D."/>
            <person name="Nagy L.G."/>
            <person name="Floudas D."/>
            <person name="Copeland A."/>
            <person name="Barry K.W."/>
            <person name="Cichocki N."/>
            <person name="Veneault-Fourrey C."/>
            <person name="LaButti K."/>
            <person name="Lindquist E.A."/>
            <person name="Lipzen A."/>
            <person name="Lundell T."/>
            <person name="Morin E."/>
            <person name="Murat C."/>
            <person name="Sun H."/>
            <person name="Tunlid A."/>
            <person name="Henrissat B."/>
            <person name="Grigoriev I.V."/>
            <person name="Hibbett D.S."/>
            <person name="Martin F."/>
            <person name="Nordberg H.P."/>
            <person name="Cantor M.N."/>
            <person name="Hua S.X."/>
        </authorList>
    </citation>
    <scope>NUCLEOTIDE SEQUENCE [LARGE SCALE GENOMIC DNA]</scope>
    <source>
        <strain evidence="3 4">Marx 270</strain>
    </source>
</reference>
<dbReference type="PANTHER" id="PTHR22847">
    <property type="entry name" value="WD40 REPEAT PROTEIN"/>
    <property type="match status" value="1"/>
</dbReference>
<organism evidence="3 4">
    <name type="scientific">Pisolithus tinctorius Marx 270</name>
    <dbReference type="NCBI Taxonomy" id="870435"/>
    <lineage>
        <taxon>Eukaryota</taxon>
        <taxon>Fungi</taxon>
        <taxon>Dikarya</taxon>
        <taxon>Basidiomycota</taxon>
        <taxon>Agaricomycotina</taxon>
        <taxon>Agaricomycetes</taxon>
        <taxon>Agaricomycetidae</taxon>
        <taxon>Boletales</taxon>
        <taxon>Sclerodermatineae</taxon>
        <taxon>Pisolithaceae</taxon>
        <taxon>Pisolithus</taxon>
    </lineage>
</organism>
<keyword evidence="1" id="KW-0853">WD repeat</keyword>
<evidence type="ECO:0000313" key="4">
    <source>
        <dbReference type="Proteomes" id="UP000054217"/>
    </source>
</evidence>
<evidence type="ECO:0000256" key="2">
    <source>
        <dbReference type="ARBA" id="ARBA00022737"/>
    </source>
</evidence>
<dbReference type="HOGENOM" id="CLU_042559_1_0_1"/>
<dbReference type="InterPro" id="IPR015943">
    <property type="entry name" value="WD40/YVTN_repeat-like_dom_sf"/>
</dbReference>
<dbReference type="SUPFAM" id="SSF50978">
    <property type="entry name" value="WD40 repeat-like"/>
    <property type="match status" value="1"/>
</dbReference>
<dbReference type="Gene3D" id="2.130.10.10">
    <property type="entry name" value="YVTN repeat-like/Quinoprotein amine dehydrogenase"/>
    <property type="match status" value="2"/>
</dbReference>
<keyword evidence="2" id="KW-0677">Repeat</keyword>
<protein>
    <recommendedName>
        <fullName evidence="5">Anaphase-promoting complex subunit 4 WD40 domain-containing protein</fullName>
    </recommendedName>
</protein>
<dbReference type="Pfam" id="PF00400">
    <property type="entry name" value="WD40"/>
    <property type="match status" value="1"/>
</dbReference>
<dbReference type="InterPro" id="IPR001680">
    <property type="entry name" value="WD40_rpt"/>
</dbReference>
<dbReference type="SMART" id="SM00320">
    <property type="entry name" value="WD40"/>
    <property type="match status" value="2"/>
</dbReference>
<dbReference type="GO" id="GO:1990234">
    <property type="term" value="C:transferase complex"/>
    <property type="evidence" value="ECO:0007669"/>
    <property type="project" value="UniProtKB-ARBA"/>
</dbReference>
<dbReference type="EMBL" id="KN832166">
    <property type="protein sequence ID" value="KIN93467.1"/>
    <property type="molecule type" value="Genomic_DNA"/>
</dbReference>
<dbReference type="InParanoid" id="A0A0C3I8N3"/>
<sequence>MIFSSILKLPTKYALRCRLWGHQDVILCLAVSNSGTLLASGGFNGLRVWDLRKEVQLPQPLQMRSPKDPITTITWLTQNDSIQETLCCRTGLGYLLIWRQRPHTVVKFEEVVARRISRGHEIMAIASDAGNGTGTRIVVMTQDKRVQTWTIDSRNRLSNVFSVELMTSIPHAVYLQGCDIIVFGMYDGDIHVLRSDNGMVVETRSTGMTTGSACVDKTGSLFIIDNAISGFSLHRLNDGSCIRTYNTKLLKMYPKQVAFAEDGMTIVGGSDNGLVYIFEMNTGTKRQVLWHSRMARTQTIMTYDGEDHTGIIAVSSNNDADNMITVWKKPKRDLQLQPGKKESSLQALFRAIRATIQFLMQLLTIAFTVKLAYDVVVSYRLSNQLNTD</sequence>
<name>A0A0C3I8N3_PISTI</name>
<dbReference type="Proteomes" id="UP000054217">
    <property type="component" value="Unassembled WGS sequence"/>
</dbReference>
<evidence type="ECO:0000313" key="3">
    <source>
        <dbReference type="EMBL" id="KIN93467.1"/>
    </source>
</evidence>
<gene>
    <name evidence="3" type="ORF">M404DRAFT_171162</name>
</gene>
<proteinExistence type="predicted"/>
<reference evidence="4" key="2">
    <citation type="submission" date="2015-01" db="EMBL/GenBank/DDBJ databases">
        <title>Evolutionary Origins and Diversification of the Mycorrhizal Mutualists.</title>
        <authorList>
            <consortium name="DOE Joint Genome Institute"/>
            <consortium name="Mycorrhizal Genomics Consortium"/>
            <person name="Kohler A."/>
            <person name="Kuo A."/>
            <person name="Nagy L.G."/>
            <person name="Floudas D."/>
            <person name="Copeland A."/>
            <person name="Barry K.W."/>
            <person name="Cichocki N."/>
            <person name="Veneault-Fourrey C."/>
            <person name="LaButti K."/>
            <person name="Lindquist E.A."/>
            <person name="Lipzen A."/>
            <person name="Lundell T."/>
            <person name="Morin E."/>
            <person name="Murat C."/>
            <person name="Riley R."/>
            <person name="Ohm R."/>
            <person name="Sun H."/>
            <person name="Tunlid A."/>
            <person name="Henrissat B."/>
            <person name="Grigoriev I.V."/>
            <person name="Hibbett D.S."/>
            <person name="Martin F."/>
        </authorList>
    </citation>
    <scope>NUCLEOTIDE SEQUENCE [LARGE SCALE GENOMIC DNA]</scope>
    <source>
        <strain evidence="4">Marx 270</strain>
    </source>
</reference>